<feature type="binding site" evidence="9">
    <location>
        <position position="875"/>
    </location>
    <ligand>
        <name>Zn(2+)</name>
        <dbReference type="ChEBI" id="CHEBI:29105"/>
        <label>2</label>
    </ligand>
</feature>
<dbReference type="PROSITE" id="PS01359">
    <property type="entry name" value="ZF_PHD_1"/>
    <property type="match status" value="1"/>
</dbReference>
<feature type="region of interest" description="Disordered" evidence="11">
    <location>
        <begin position="517"/>
        <end position="852"/>
    </location>
</feature>
<dbReference type="EMBL" id="CAFZ01000067">
    <property type="protein sequence ID" value="CCA69917.1"/>
    <property type="molecule type" value="Genomic_DNA"/>
</dbReference>
<keyword evidence="4 10" id="KW-0863">Zinc-finger</keyword>
<dbReference type="Gene3D" id="3.30.40.10">
    <property type="entry name" value="Zinc/RING finger domain, C3HC4 (zinc finger)"/>
    <property type="match status" value="1"/>
</dbReference>
<gene>
    <name evidence="13" type="ORF">PIIN_03857</name>
</gene>
<keyword evidence="7" id="KW-0539">Nucleus</keyword>
<evidence type="ECO:0000256" key="8">
    <source>
        <dbReference type="PIRSR" id="PIRSR628651-50"/>
    </source>
</evidence>
<evidence type="ECO:0000256" key="1">
    <source>
        <dbReference type="ARBA" id="ARBA00004123"/>
    </source>
</evidence>
<dbReference type="InterPro" id="IPR011011">
    <property type="entry name" value="Znf_FYVE_PHD"/>
</dbReference>
<protein>
    <recommendedName>
        <fullName evidence="12">PHD-type domain-containing protein</fullName>
    </recommendedName>
</protein>
<dbReference type="InterPro" id="IPR013083">
    <property type="entry name" value="Znf_RING/FYVE/PHD"/>
</dbReference>
<feature type="compositionally biased region" description="Low complexity" evidence="11">
    <location>
        <begin position="606"/>
        <end position="621"/>
    </location>
</feature>
<dbReference type="AlphaFoldDB" id="G4TF24"/>
<feature type="compositionally biased region" description="Basic and acidic residues" evidence="11">
    <location>
        <begin position="756"/>
        <end position="770"/>
    </location>
</feature>
<keyword evidence="14" id="KW-1185">Reference proteome</keyword>
<feature type="compositionally biased region" description="Basic and acidic residues" evidence="11">
    <location>
        <begin position="780"/>
        <end position="800"/>
    </location>
</feature>
<dbReference type="GO" id="GO:0005634">
    <property type="term" value="C:nucleus"/>
    <property type="evidence" value="ECO:0007669"/>
    <property type="project" value="UniProtKB-SubCell"/>
</dbReference>
<evidence type="ECO:0000313" key="14">
    <source>
        <dbReference type="Proteomes" id="UP000007148"/>
    </source>
</evidence>
<feature type="site" description="Histone H3K4me3 binding" evidence="8">
    <location>
        <position position="879"/>
    </location>
</feature>
<evidence type="ECO:0000256" key="2">
    <source>
        <dbReference type="ARBA" id="ARBA00010210"/>
    </source>
</evidence>
<dbReference type="CDD" id="cd15505">
    <property type="entry name" value="PHD_ING"/>
    <property type="match status" value="1"/>
</dbReference>
<dbReference type="HOGENOM" id="CLU_315251_0_0_1"/>
<sequence length="927" mass="99622">MPAQQPSPTYIHSLTTAFASTLDEIPQDMCRHFADLRELDAVLSQSLSSITTRIEHLTERIESGLVSLSTQDEATTTATTEPVENTDSGPTARTAKEEEVISMFQMLHEIADETSRIKLGGEDKIRVASLAAEHMNAYYVHLLAVTRRMCEIDDAYAPEILQPYTVYPHVPPSALVDPAPENRRGQPRRNAAVQNARNDSTSRMNGGDTPNKRRRIQGTHNYNQTRDVDTDDYSTPRRGPAALDADAYRPGGNTASKARTQNRKPRETRVIPQAPMDNIMVTDPMDIPRPGSGMPGGAAMQGVEPTGNMHNQGPVSTHKSHGQSGRGRSGVGSQQSNANPQTQPYPMTYGYGSNRNVRMPYEGQPGAPYDPMGPGMYPPNTNPMVDVYNHHGVMNMNPNLNHIPPSNYSHMNLPLPATLPPPPSGRTSSASTGARAAYEPSNPGVSSVPRHSVQNGGLDPLAGANPYHPSSTKSSHRVQEVSNKEREIPPSVPPVSGGLMPVPMLTSLPPVTALNQSTALSMPPAPSTAVETGQSRPRGYSHSAYNSGYGPSEGPNGGSGYSSHAQQGYQSKSNPHPSSHPSANFATTGGVSAPERRAAGMMETHPSLSSSSGPSKDLPPLNTHIRDYATGGSSAGGGSASTMHASLARDPPFRTGSAGSGERLEREPKSASIPNRPRSGTVGAESNKYQGGERVAGRQVVSPTYPVEHGDSDRDQPPGSSARYSGPRYDGWTGGKEVPPMHAAAQSQSGRFVYGGKEEPIERFEDRDRPLGSAGAVKRPNIDHLLDSADNRPPERHDFSRSSSGGKPADGGPIDGSEERPIKAPVRRKPVDEDGNRQFGEMASSDPRDQDDDRLYCICNRPSFGEMIACDDSECEYEWFHLQCLDMNGAPPPGDFVCRWCKTKRAKGNKKPSKKKGTTGNGKGRNL</sequence>
<feature type="compositionally biased region" description="Low complexity" evidence="11">
    <location>
        <begin position="425"/>
        <end position="437"/>
    </location>
</feature>
<evidence type="ECO:0000256" key="3">
    <source>
        <dbReference type="ARBA" id="ARBA00022723"/>
    </source>
</evidence>
<dbReference type="InterPro" id="IPR019786">
    <property type="entry name" value="Zinc_finger_PHD-type_CS"/>
</dbReference>
<feature type="region of interest" description="Disordered" evidence="11">
    <location>
        <begin position="70"/>
        <end position="93"/>
    </location>
</feature>
<dbReference type="SMART" id="SM01408">
    <property type="entry name" value="ING"/>
    <property type="match status" value="1"/>
</dbReference>
<keyword evidence="3 9" id="KW-0479">Metal-binding</keyword>
<keyword evidence="6" id="KW-0156">Chromatin regulator</keyword>
<evidence type="ECO:0000256" key="5">
    <source>
        <dbReference type="ARBA" id="ARBA00022833"/>
    </source>
</evidence>
<feature type="region of interest" description="Disordered" evidence="11">
    <location>
        <begin position="412"/>
        <end position="501"/>
    </location>
</feature>
<dbReference type="PANTHER" id="PTHR10333">
    <property type="entry name" value="INHIBITOR OF GROWTH PROTEIN"/>
    <property type="match status" value="1"/>
</dbReference>
<dbReference type="GO" id="GO:0008270">
    <property type="term" value="F:zinc ion binding"/>
    <property type="evidence" value="ECO:0007669"/>
    <property type="project" value="UniProtKB-KW"/>
</dbReference>
<evidence type="ECO:0000256" key="4">
    <source>
        <dbReference type="ARBA" id="ARBA00022771"/>
    </source>
</evidence>
<dbReference type="OrthoDB" id="5411773at2759"/>
<feature type="region of interest" description="Disordered" evidence="11">
    <location>
        <begin position="172"/>
        <end position="271"/>
    </location>
</feature>
<dbReference type="InterPro" id="IPR028651">
    <property type="entry name" value="ING_fam"/>
</dbReference>
<feature type="compositionally biased region" description="Basic residues" evidence="11">
    <location>
        <begin position="904"/>
        <end position="917"/>
    </location>
</feature>
<dbReference type="PANTHER" id="PTHR10333:SF42">
    <property type="entry name" value="INHIBITOR OF GROWTH PROTEIN 5"/>
    <property type="match status" value="1"/>
</dbReference>
<dbReference type="GO" id="GO:0000785">
    <property type="term" value="C:chromatin"/>
    <property type="evidence" value="ECO:0007669"/>
    <property type="project" value="UniProtKB-ARBA"/>
</dbReference>
<dbReference type="InterPro" id="IPR019787">
    <property type="entry name" value="Znf_PHD-finger"/>
</dbReference>
<feature type="compositionally biased region" description="Polar residues" evidence="11">
    <location>
        <begin position="308"/>
        <end position="317"/>
    </location>
</feature>
<accession>G4TF24</accession>
<name>G4TF24_SERID</name>
<feature type="binding site" evidence="9">
    <location>
        <position position="859"/>
    </location>
    <ligand>
        <name>Zn(2+)</name>
        <dbReference type="ChEBI" id="CHEBI:29105"/>
        <label>1</label>
    </ligand>
</feature>
<feature type="compositionally biased region" description="Polar residues" evidence="11">
    <location>
        <begin position="561"/>
        <end position="574"/>
    </location>
</feature>
<evidence type="ECO:0000259" key="12">
    <source>
        <dbReference type="PROSITE" id="PS50016"/>
    </source>
</evidence>
<evidence type="ECO:0000256" key="9">
    <source>
        <dbReference type="PIRSR" id="PIRSR628651-51"/>
    </source>
</evidence>
<feature type="compositionally biased region" description="Polar residues" evidence="11">
    <location>
        <begin position="192"/>
        <end position="204"/>
    </location>
</feature>
<keyword evidence="5 9" id="KW-0862">Zinc</keyword>
<dbReference type="SUPFAM" id="SSF57903">
    <property type="entry name" value="FYVE/PHD zinc finger"/>
    <property type="match status" value="1"/>
</dbReference>
<feature type="binding site" evidence="9">
    <location>
        <position position="898"/>
    </location>
    <ligand>
        <name>Zn(2+)</name>
        <dbReference type="ChEBI" id="CHEBI:29105"/>
        <label>2</label>
    </ligand>
</feature>
<dbReference type="GO" id="GO:0006355">
    <property type="term" value="P:regulation of DNA-templated transcription"/>
    <property type="evidence" value="ECO:0007669"/>
    <property type="project" value="TreeGrafter"/>
</dbReference>
<feature type="compositionally biased region" description="Polar residues" evidence="11">
    <location>
        <begin position="337"/>
        <end position="356"/>
    </location>
</feature>
<feature type="site" description="Histone H3K4me3 binding" evidence="8">
    <location>
        <position position="867"/>
    </location>
</feature>
<evidence type="ECO:0000256" key="10">
    <source>
        <dbReference type="PROSITE-ProRule" id="PRU00146"/>
    </source>
</evidence>
<dbReference type="InterPro" id="IPR024610">
    <property type="entry name" value="ING_N_histone-binding"/>
</dbReference>
<dbReference type="eggNOG" id="KOG1973">
    <property type="taxonomic scope" value="Eukaryota"/>
</dbReference>
<feature type="site" description="Histone H3K4me3 binding" evidence="8">
    <location>
        <position position="871"/>
    </location>
</feature>
<evidence type="ECO:0000256" key="6">
    <source>
        <dbReference type="ARBA" id="ARBA00022853"/>
    </source>
</evidence>
<dbReference type="PROSITE" id="PS50016">
    <property type="entry name" value="ZF_PHD_2"/>
    <property type="match status" value="1"/>
</dbReference>
<comment type="caution">
    <text evidence="13">The sequence shown here is derived from an EMBL/GenBank/DDBJ whole genome shotgun (WGS) entry which is preliminary data.</text>
</comment>
<feature type="site" description="Histone H3K4me3 binding" evidence="8">
    <location>
        <position position="856"/>
    </location>
</feature>
<dbReference type="Proteomes" id="UP000007148">
    <property type="component" value="Unassembled WGS sequence"/>
</dbReference>
<dbReference type="GO" id="GO:0006325">
    <property type="term" value="P:chromatin organization"/>
    <property type="evidence" value="ECO:0007669"/>
    <property type="project" value="UniProtKB-KW"/>
</dbReference>
<comment type="similarity">
    <text evidence="2">Belongs to the ING family.</text>
</comment>
<evidence type="ECO:0000256" key="11">
    <source>
        <dbReference type="SAM" id="MobiDB-lite"/>
    </source>
</evidence>
<feature type="compositionally biased region" description="Polar residues" evidence="11">
    <location>
        <begin position="82"/>
        <end position="91"/>
    </location>
</feature>
<comment type="subcellular location">
    <subcellularLocation>
        <location evidence="1">Nucleus</location>
    </subcellularLocation>
</comment>
<feature type="region of interest" description="Disordered" evidence="11">
    <location>
        <begin position="288"/>
        <end position="358"/>
    </location>
</feature>
<dbReference type="InterPro" id="IPR001965">
    <property type="entry name" value="Znf_PHD"/>
</dbReference>
<feature type="compositionally biased region" description="Basic and acidic residues" evidence="11">
    <location>
        <begin position="477"/>
        <end position="488"/>
    </location>
</feature>
<feature type="binding site" evidence="9">
    <location>
        <position position="901"/>
    </location>
    <ligand>
        <name>Zn(2+)</name>
        <dbReference type="ChEBI" id="CHEBI:29105"/>
        <label>2</label>
    </ligand>
</feature>
<dbReference type="SMART" id="SM00249">
    <property type="entry name" value="PHD"/>
    <property type="match status" value="1"/>
</dbReference>
<proteinExistence type="inferred from homology"/>
<dbReference type="InParanoid" id="G4TF24"/>
<reference evidence="13 14" key="1">
    <citation type="journal article" date="2011" name="PLoS Pathog.">
        <title>Endophytic Life Strategies Decoded by Genome and Transcriptome Analyses of the Mutualistic Root Symbiont Piriformospora indica.</title>
        <authorList>
            <person name="Zuccaro A."/>
            <person name="Lahrmann U."/>
            <person name="Guldener U."/>
            <person name="Langen G."/>
            <person name="Pfiffi S."/>
            <person name="Biedenkopf D."/>
            <person name="Wong P."/>
            <person name="Samans B."/>
            <person name="Grimm C."/>
            <person name="Basiewicz M."/>
            <person name="Murat C."/>
            <person name="Martin F."/>
            <person name="Kogel K.H."/>
        </authorList>
    </citation>
    <scope>NUCLEOTIDE SEQUENCE [LARGE SCALE GENOMIC DNA]</scope>
    <source>
        <strain evidence="13 14">DSM 11827</strain>
    </source>
</reference>
<feature type="region of interest" description="Disordered" evidence="11">
    <location>
        <begin position="904"/>
        <end position="927"/>
    </location>
</feature>
<dbReference type="Gene3D" id="6.10.140.1740">
    <property type="match status" value="1"/>
</dbReference>
<feature type="binding site" evidence="9">
    <location>
        <position position="870"/>
    </location>
    <ligand>
        <name>Zn(2+)</name>
        <dbReference type="ChEBI" id="CHEBI:29105"/>
        <label>2</label>
    </ligand>
</feature>
<evidence type="ECO:0000256" key="7">
    <source>
        <dbReference type="ARBA" id="ARBA00023242"/>
    </source>
</evidence>
<evidence type="ECO:0000313" key="13">
    <source>
        <dbReference type="EMBL" id="CCA69917.1"/>
    </source>
</evidence>
<feature type="domain" description="PHD-type" evidence="12">
    <location>
        <begin position="854"/>
        <end position="904"/>
    </location>
</feature>
<feature type="binding site" evidence="9">
    <location>
        <position position="881"/>
    </location>
    <ligand>
        <name>Zn(2+)</name>
        <dbReference type="ChEBI" id="CHEBI:29105"/>
        <label>1</label>
    </ligand>
</feature>
<dbReference type="STRING" id="1109443.G4TF24"/>
<feature type="binding site" evidence="9">
    <location>
        <position position="884"/>
    </location>
    <ligand>
        <name>Zn(2+)</name>
        <dbReference type="ChEBI" id="CHEBI:29105"/>
        <label>1</label>
    </ligand>
</feature>
<feature type="binding site" evidence="9">
    <location>
        <position position="857"/>
    </location>
    <ligand>
        <name>Zn(2+)</name>
        <dbReference type="ChEBI" id="CHEBI:29105"/>
        <label>1</label>
    </ligand>
</feature>
<organism evidence="13 14">
    <name type="scientific">Serendipita indica (strain DSM 11827)</name>
    <name type="common">Root endophyte fungus</name>
    <name type="synonym">Piriformospora indica</name>
    <dbReference type="NCBI Taxonomy" id="1109443"/>
    <lineage>
        <taxon>Eukaryota</taxon>
        <taxon>Fungi</taxon>
        <taxon>Dikarya</taxon>
        <taxon>Basidiomycota</taxon>
        <taxon>Agaricomycotina</taxon>
        <taxon>Agaricomycetes</taxon>
        <taxon>Sebacinales</taxon>
        <taxon>Serendipitaceae</taxon>
        <taxon>Serendipita</taxon>
    </lineage>
</organism>